<dbReference type="InterPro" id="IPR029787">
    <property type="entry name" value="Nucleotide_cyclase"/>
</dbReference>
<evidence type="ECO:0000256" key="1">
    <source>
        <dbReference type="ARBA" id="ARBA00012528"/>
    </source>
</evidence>
<dbReference type="InterPro" id="IPR043128">
    <property type="entry name" value="Rev_trsase/Diguanyl_cyclase"/>
</dbReference>
<evidence type="ECO:0000256" key="3">
    <source>
        <dbReference type="SAM" id="Coils"/>
    </source>
</evidence>
<comment type="catalytic activity">
    <reaction evidence="2">
        <text>2 GTP = 3',3'-c-di-GMP + 2 diphosphate</text>
        <dbReference type="Rhea" id="RHEA:24898"/>
        <dbReference type="ChEBI" id="CHEBI:33019"/>
        <dbReference type="ChEBI" id="CHEBI:37565"/>
        <dbReference type="ChEBI" id="CHEBI:58805"/>
        <dbReference type="EC" id="2.7.7.65"/>
    </reaction>
</comment>
<reference evidence="5 6" key="1">
    <citation type="submission" date="2018-09" db="EMBL/GenBank/DDBJ databases">
        <title>Sphingomonas peninsula sp. nov., isolated from fildes peninsula, Antarctic soil.</title>
        <authorList>
            <person name="Yingchao G."/>
        </authorList>
    </citation>
    <scope>NUCLEOTIDE SEQUENCE [LARGE SCALE GENOMIC DNA]</scope>
    <source>
        <strain evidence="5 6">YZ-8</strain>
    </source>
</reference>
<organism evidence="5 6">
    <name type="scientific">Sphingomonas paeninsulae</name>
    <dbReference type="NCBI Taxonomy" id="2319844"/>
    <lineage>
        <taxon>Bacteria</taxon>
        <taxon>Pseudomonadati</taxon>
        <taxon>Pseudomonadota</taxon>
        <taxon>Alphaproteobacteria</taxon>
        <taxon>Sphingomonadales</taxon>
        <taxon>Sphingomonadaceae</taxon>
        <taxon>Sphingomonas</taxon>
    </lineage>
</organism>
<dbReference type="Proteomes" id="UP000276254">
    <property type="component" value="Chromosome"/>
</dbReference>
<dbReference type="Gene3D" id="3.30.70.270">
    <property type="match status" value="1"/>
</dbReference>
<evidence type="ECO:0000256" key="2">
    <source>
        <dbReference type="ARBA" id="ARBA00034247"/>
    </source>
</evidence>
<evidence type="ECO:0000313" key="6">
    <source>
        <dbReference type="Proteomes" id="UP000276254"/>
    </source>
</evidence>
<dbReference type="KEGG" id="spha:D3Y57_13330"/>
<feature type="coiled-coil region" evidence="3">
    <location>
        <begin position="5"/>
        <end position="32"/>
    </location>
</feature>
<evidence type="ECO:0000313" key="5">
    <source>
        <dbReference type="EMBL" id="AYJ86764.1"/>
    </source>
</evidence>
<dbReference type="PANTHER" id="PTHR45138">
    <property type="entry name" value="REGULATORY COMPONENTS OF SENSORY TRANSDUCTION SYSTEM"/>
    <property type="match status" value="1"/>
</dbReference>
<dbReference type="GO" id="GO:0052621">
    <property type="term" value="F:diguanylate cyclase activity"/>
    <property type="evidence" value="ECO:0007669"/>
    <property type="project" value="UniProtKB-EC"/>
</dbReference>
<dbReference type="InterPro" id="IPR050469">
    <property type="entry name" value="Diguanylate_Cyclase"/>
</dbReference>
<dbReference type="InterPro" id="IPR000160">
    <property type="entry name" value="GGDEF_dom"/>
</dbReference>
<dbReference type="GO" id="GO:0043709">
    <property type="term" value="P:cell adhesion involved in single-species biofilm formation"/>
    <property type="evidence" value="ECO:0007669"/>
    <property type="project" value="TreeGrafter"/>
</dbReference>
<keyword evidence="3" id="KW-0175">Coiled coil</keyword>
<dbReference type="EMBL" id="CP032829">
    <property type="protein sequence ID" value="AYJ86764.1"/>
    <property type="molecule type" value="Genomic_DNA"/>
</dbReference>
<dbReference type="AlphaFoldDB" id="A0A494TH41"/>
<dbReference type="Pfam" id="PF00990">
    <property type="entry name" value="GGDEF"/>
    <property type="match status" value="1"/>
</dbReference>
<sequence length="200" mass="21914">MQDTITRLVDENRLLRDELASLRLRLDEVERLADMDTLTPLPNRRCFVREVERVVSQVARYGEAATVVFVDVDGLKAINDRHGHSAGDAALIHVANLLRREIRAGDLVARIGGDEFGLLLDHLDETKATAKAVALMSALQATPLELSGASLIIGLSMGVATVKADDTVDTLLARADGRMYAAKAAQRLTDRRSTDQRSER</sequence>
<keyword evidence="6" id="KW-1185">Reference proteome</keyword>
<accession>A0A494TH41</accession>
<dbReference type="CDD" id="cd01949">
    <property type="entry name" value="GGDEF"/>
    <property type="match status" value="1"/>
</dbReference>
<proteinExistence type="predicted"/>
<dbReference type="RefSeq" id="WP_121153385.1">
    <property type="nucleotide sequence ID" value="NZ_CP032829.1"/>
</dbReference>
<dbReference type="EC" id="2.7.7.65" evidence="1"/>
<dbReference type="SUPFAM" id="SSF55073">
    <property type="entry name" value="Nucleotide cyclase"/>
    <property type="match status" value="1"/>
</dbReference>
<dbReference type="PROSITE" id="PS50887">
    <property type="entry name" value="GGDEF"/>
    <property type="match status" value="1"/>
</dbReference>
<dbReference type="GO" id="GO:0005886">
    <property type="term" value="C:plasma membrane"/>
    <property type="evidence" value="ECO:0007669"/>
    <property type="project" value="TreeGrafter"/>
</dbReference>
<dbReference type="OrthoDB" id="384661at2"/>
<dbReference type="PANTHER" id="PTHR45138:SF9">
    <property type="entry name" value="DIGUANYLATE CYCLASE DGCM-RELATED"/>
    <property type="match status" value="1"/>
</dbReference>
<dbReference type="NCBIfam" id="TIGR00254">
    <property type="entry name" value="GGDEF"/>
    <property type="match status" value="1"/>
</dbReference>
<feature type="domain" description="GGDEF" evidence="4">
    <location>
        <begin position="63"/>
        <end position="197"/>
    </location>
</feature>
<name>A0A494TH41_SPHPE</name>
<protein>
    <recommendedName>
        <fullName evidence="1">diguanylate cyclase</fullName>
        <ecNumber evidence="1">2.7.7.65</ecNumber>
    </recommendedName>
</protein>
<dbReference type="FunFam" id="3.30.70.270:FF:000001">
    <property type="entry name" value="Diguanylate cyclase domain protein"/>
    <property type="match status" value="1"/>
</dbReference>
<dbReference type="GO" id="GO:1902201">
    <property type="term" value="P:negative regulation of bacterial-type flagellum-dependent cell motility"/>
    <property type="evidence" value="ECO:0007669"/>
    <property type="project" value="TreeGrafter"/>
</dbReference>
<evidence type="ECO:0000259" key="4">
    <source>
        <dbReference type="PROSITE" id="PS50887"/>
    </source>
</evidence>
<gene>
    <name evidence="5" type="ORF">D3Y57_13330</name>
</gene>
<dbReference type="SMART" id="SM00267">
    <property type="entry name" value="GGDEF"/>
    <property type="match status" value="1"/>
</dbReference>